<feature type="transmembrane region" description="Helical" evidence="1">
    <location>
        <begin position="24"/>
        <end position="45"/>
    </location>
</feature>
<evidence type="ECO:0000313" key="4">
    <source>
        <dbReference type="Proteomes" id="UP001151079"/>
    </source>
</evidence>
<evidence type="ECO:0000256" key="1">
    <source>
        <dbReference type="SAM" id="Phobius"/>
    </source>
</evidence>
<feature type="transmembrane region" description="Helical" evidence="1">
    <location>
        <begin position="51"/>
        <end position="71"/>
    </location>
</feature>
<dbReference type="Pfam" id="PF13239">
    <property type="entry name" value="2TM"/>
    <property type="match status" value="1"/>
</dbReference>
<dbReference type="RefSeq" id="WP_264204605.1">
    <property type="nucleotide sequence ID" value="NZ_JAOZEW010000001.1"/>
</dbReference>
<gene>
    <name evidence="3" type="ORF">OIU83_02005</name>
</gene>
<sequence length="101" mass="12551">METKNQYDDRYLKAKNRVHDIKGFYSNLTSFIIVNLIFLFINLNYSPDHLWFYWPLMWWGLGVIFHGLKVYNCFPIFNKEWEKQKVKEYMDKEKSKNEKWQ</sequence>
<evidence type="ECO:0000259" key="2">
    <source>
        <dbReference type="Pfam" id="PF13239"/>
    </source>
</evidence>
<dbReference type="InterPro" id="IPR025698">
    <property type="entry name" value="2TM_dom"/>
</dbReference>
<keyword evidence="1" id="KW-0812">Transmembrane</keyword>
<keyword evidence="1" id="KW-1133">Transmembrane helix</keyword>
<organism evidence="3 4">
    <name type="scientific">Flavobacterium shii</name>
    <dbReference type="NCBI Taxonomy" id="2987687"/>
    <lineage>
        <taxon>Bacteria</taxon>
        <taxon>Pseudomonadati</taxon>
        <taxon>Bacteroidota</taxon>
        <taxon>Flavobacteriia</taxon>
        <taxon>Flavobacteriales</taxon>
        <taxon>Flavobacteriaceae</taxon>
        <taxon>Flavobacterium</taxon>
    </lineage>
</organism>
<accession>A0A9X2Z9A5</accession>
<dbReference type="EMBL" id="JAOZEW010000001">
    <property type="protein sequence ID" value="MCV9926409.1"/>
    <property type="molecule type" value="Genomic_DNA"/>
</dbReference>
<name>A0A9X2Z9A5_9FLAO</name>
<protein>
    <submittedName>
        <fullName evidence="3">2TM domain-containing protein</fullName>
    </submittedName>
</protein>
<dbReference type="AlphaFoldDB" id="A0A9X2Z9A5"/>
<evidence type="ECO:0000313" key="3">
    <source>
        <dbReference type="EMBL" id="MCV9926409.1"/>
    </source>
</evidence>
<keyword evidence="1" id="KW-0472">Membrane</keyword>
<keyword evidence="4" id="KW-1185">Reference proteome</keyword>
<comment type="caution">
    <text evidence="3">The sequence shown here is derived from an EMBL/GenBank/DDBJ whole genome shotgun (WGS) entry which is preliminary data.</text>
</comment>
<feature type="domain" description="2TM" evidence="2">
    <location>
        <begin position="13"/>
        <end position="91"/>
    </location>
</feature>
<dbReference type="Proteomes" id="UP001151079">
    <property type="component" value="Unassembled WGS sequence"/>
</dbReference>
<proteinExistence type="predicted"/>
<reference evidence="3" key="1">
    <citation type="submission" date="2022-10" db="EMBL/GenBank/DDBJ databases">
        <title>Two novel species of Flavobacterium.</title>
        <authorList>
            <person name="Liu Q."/>
            <person name="Xin Y.-H."/>
        </authorList>
    </citation>
    <scope>NUCLEOTIDE SEQUENCE</scope>
    <source>
        <strain evidence="3">LS1R49</strain>
    </source>
</reference>